<comment type="caution">
    <text evidence="6">The sequence shown here is derived from an EMBL/GenBank/DDBJ whole genome shotgun (WGS) entry which is preliminary data.</text>
</comment>
<dbReference type="PANTHER" id="PTHR35530:SF1">
    <property type="entry name" value="2-HYDROXYMUCONATE TAUTOMERASE"/>
    <property type="match status" value="1"/>
</dbReference>
<accession>A0ABR7APD1</accession>
<name>A0ABR7APD1_9SPHN</name>
<evidence type="ECO:0000313" key="6">
    <source>
        <dbReference type="EMBL" id="MBC3942291.1"/>
    </source>
</evidence>
<dbReference type="EMBL" id="JACONT010000023">
    <property type="protein sequence ID" value="MBC3942291.1"/>
    <property type="molecule type" value="Genomic_DNA"/>
</dbReference>
<keyword evidence="2 3" id="KW-0413">Isomerase</keyword>
<feature type="domain" description="4-oxalocrotonate tautomerase-like" evidence="5">
    <location>
        <begin position="2"/>
        <end position="61"/>
    </location>
</feature>
<reference evidence="6 7" key="1">
    <citation type="submission" date="2020-08" db="EMBL/GenBank/DDBJ databases">
        <title>Putative novel bacterial strains isolated from necrotic wheat leaf tissues caused by Xanthomonas translucens.</title>
        <authorList>
            <person name="Tambong J.T."/>
        </authorList>
    </citation>
    <scope>NUCLEOTIDE SEQUENCE [LARGE SCALE GENOMIC DNA]</scope>
    <source>
        <strain evidence="7">DOAB 1063</strain>
    </source>
</reference>
<evidence type="ECO:0000256" key="3">
    <source>
        <dbReference type="RuleBase" id="RU362032"/>
    </source>
</evidence>
<gene>
    <name evidence="6" type="ORF">H8S47_11460</name>
</gene>
<dbReference type="SUPFAM" id="SSF55331">
    <property type="entry name" value="Tautomerase/MIF"/>
    <property type="match status" value="1"/>
</dbReference>
<evidence type="ECO:0000313" key="7">
    <source>
        <dbReference type="Proteomes" id="UP000597613"/>
    </source>
</evidence>
<dbReference type="InterPro" id="IPR014347">
    <property type="entry name" value="Tautomerase/MIF_sf"/>
</dbReference>
<dbReference type="RefSeq" id="WP_187503995.1">
    <property type="nucleotide sequence ID" value="NZ_CP162536.1"/>
</dbReference>
<protein>
    <recommendedName>
        <fullName evidence="3">Tautomerase</fullName>
        <ecNumber evidence="3">5.3.2.-</ecNumber>
    </recommendedName>
</protein>
<dbReference type="InterPro" id="IPR018191">
    <property type="entry name" value="4-OT"/>
</dbReference>
<evidence type="ECO:0000256" key="4">
    <source>
        <dbReference type="SAM" id="MobiDB-lite"/>
    </source>
</evidence>
<dbReference type="NCBIfam" id="TIGR00013">
    <property type="entry name" value="taut"/>
    <property type="match status" value="1"/>
</dbReference>
<evidence type="ECO:0000259" key="5">
    <source>
        <dbReference type="Pfam" id="PF01361"/>
    </source>
</evidence>
<evidence type="ECO:0000256" key="2">
    <source>
        <dbReference type="ARBA" id="ARBA00023235"/>
    </source>
</evidence>
<dbReference type="EC" id="5.3.2.-" evidence="3"/>
<dbReference type="Proteomes" id="UP000597613">
    <property type="component" value="Unassembled WGS sequence"/>
</dbReference>
<evidence type="ECO:0000256" key="1">
    <source>
        <dbReference type="ARBA" id="ARBA00006723"/>
    </source>
</evidence>
<organism evidence="6 7">
    <name type="scientific">Sphingomonas albertensis</name>
    <dbReference type="NCBI Taxonomy" id="2762591"/>
    <lineage>
        <taxon>Bacteria</taxon>
        <taxon>Pseudomonadati</taxon>
        <taxon>Pseudomonadota</taxon>
        <taxon>Alphaproteobacteria</taxon>
        <taxon>Sphingomonadales</taxon>
        <taxon>Sphingomonadaceae</taxon>
        <taxon>Sphingomonas</taxon>
    </lineage>
</organism>
<proteinExistence type="inferred from homology"/>
<comment type="similarity">
    <text evidence="1 3">Belongs to the 4-oxalocrotonate tautomerase family.</text>
</comment>
<dbReference type="PANTHER" id="PTHR35530">
    <property type="entry name" value="TAUTOMERASE-RELATED"/>
    <property type="match status" value="1"/>
</dbReference>
<dbReference type="Gene3D" id="3.30.429.10">
    <property type="entry name" value="Macrophage Migration Inhibitory Factor"/>
    <property type="match status" value="1"/>
</dbReference>
<dbReference type="InterPro" id="IPR004370">
    <property type="entry name" value="4-OT-like_dom"/>
</dbReference>
<feature type="region of interest" description="Disordered" evidence="4">
    <location>
        <begin position="59"/>
        <end position="82"/>
    </location>
</feature>
<keyword evidence="7" id="KW-1185">Reference proteome</keyword>
<dbReference type="Pfam" id="PF01361">
    <property type="entry name" value="Tautomerase"/>
    <property type="match status" value="1"/>
</dbReference>
<sequence>MPFVSIRISGSATKDQKAGIVADVTQSLVQRLGKNPAAVQIVIEEVSTENYGAGGQLLVDRDAPKTAPNTPAQEDAHAEPSR</sequence>